<accession>A0A3E1P706</accession>
<proteinExistence type="predicted"/>
<dbReference type="InterPro" id="IPR001242">
    <property type="entry name" value="Condensation_dom"/>
</dbReference>
<comment type="caution">
    <text evidence="2">The sequence shown here is derived from an EMBL/GenBank/DDBJ whole genome shotgun (WGS) entry which is preliminary data.</text>
</comment>
<dbReference type="SUPFAM" id="SSF52777">
    <property type="entry name" value="CoA-dependent acyltransferases"/>
    <property type="match status" value="2"/>
</dbReference>
<dbReference type="InterPro" id="IPR023213">
    <property type="entry name" value="CAT-like_dom_sf"/>
</dbReference>
<feature type="domain" description="Condensation" evidence="1">
    <location>
        <begin position="26"/>
        <end position="142"/>
    </location>
</feature>
<dbReference type="InterPro" id="IPR052058">
    <property type="entry name" value="Alcohol_O-acetyltransferase"/>
</dbReference>
<dbReference type="Gene3D" id="3.30.559.10">
    <property type="entry name" value="Chloramphenicol acetyltransferase-like domain"/>
    <property type="match status" value="1"/>
</dbReference>
<dbReference type="EMBL" id="QTJV01000001">
    <property type="protein sequence ID" value="RFM35951.1"/>
    <property type="molecule type" value="Genomic_DNA"/>
</dbReference>
<dbReference type="AlphaFoldDB" id="A0A3E1P706"/>
<dbReference type="OrthoDB" id="5562587at2"/>
<sequence>MNRKLTVGERVMYVSSEAPVNCIFPVKIKGQINRERLEQALLKLQQKHPLLRVVIREDEKGAPYYVTDTQIAPIPIDIRERYTNDDWQQVSVDEWYKPFQVSKGPLARVVWLKSDSVSELLLVCPHCICDGSSILTLLREMLMVLDNPLLELTPYPSFEAIEDLLPAALLANKKFKLRATVIGKIAGAVLWFKTRGLKPVTSRGYLLNWKLSQELSSTLVHRCKEEGTSLFAAISVAFLEAFRQVRPSAAHNKLICPVDIRRFVPEIGSDELFAFAPIVELCADLSALTDFWSKTRSFKNDLTAKIDKINIHELLYMGEHFHGSLPRMVTFLKTTDGTHDVTLSNMGKLQLPESFETFELETVYSPSAGFPWRNPNTLVASTYKGLLDFTFISNEAFLPESDARAIQMKAIAILQEKSRIKQTYGVQG</sequence>
<evidence type="ECO:0000259" key="1">
    <source>
        <dbReference type="Pfam" id="PF00668"/>
    </source>
</evidence>
<evidence type="ECO:0000313" key="3">
    <source>
        <dbReference type="Proteomes" id="UP000261174"/>
    </source>
</evidence>
<dbReference type="Pfam" id="PF00668">
    <property type="entry name" value="Condensation"/>
    <property type="match status" value="1"/>
</dbReference>
<organism evidence="2 3">
    <name type="scientific">Chitinophaga silvisoli</name>
    <dbReference type="NCBI Taxonomy" id="2291814"/>
    <lineage>
        <taxon>Bacteria</taxon>
        <taxon>Pseudomonadati</taxon>
        <taxon>Bacteroidota</taxon>
        <taxon>Chitinophagia</taxon>
        <taxon>Chitinophagales</taxon>
        <taxon>Chitinophagaceae</taxon>
        <taxon>Chitinophaga</taxon>
    </lineage>
</organism>
<dbReference type="PANTHER" id="PTHR28037:SF1">
    <property type="entry name" value="ALCOHOL O-ACETYLTRANSFERASE 1-RELATED"/>
    <property type="match status" value="1"/>
</dbReference>
<protein>
    <recommendedName>
        <fullName evidence="1">Condensation domain-containing protein</fullName>
    </recommendedName>
</protein>
<keyword evidence="3" id="KW-1185">Reference proteome</keyword>
<dbReference type="Gene3D" id="3.30.559.30">
    <property type="entry name" value="Nonribosomal peptide synthetase, condensation domain"/>
    <property type="match status" value="1"/>
</dbReference>
<dbReference type="Proteomes" id="UP000261174">
    <property type="component" value="Unassembled WGS sequence"/>
</dbReference>
<dbReference type="GO" id="GO:0003824">
    <property type="term" value="F:catalytic activity"/>
    <property type="evidence" value="ECO:0007669"/>
    <property type="project" value="InterPro"/>
</dbReference>
<dbReference type="PANTHER" id="PTHR28037">
    <property type="entry name" value="ALCOHOL O-ACETYLTRANSFERASE 1-RELATED"/>
    <property type="match status" value="1"/>
</dbReference>
<reference evidence="2 3" key="1">
    <citation type="submission" date="2018-08" db="EMBL/GenBank/DDBJ databases">
        <title>Chitinophaga sp. K20C18050901, a novel bacterium isolated from forest soil.</title>
        <authorList>
            <person name="Wang C."/>
        </authorList>
    </citation>
    <scope>NUCLEOTIDE SEQUENCE [LARGE SCALE GENOMIC DNA]</scope>
    <source>
        <strain evidence="2 3">K20C18050901</strain>
    </source>
</reference>
<gene>
    <name evidence="2" type="ORF">DXN04_00070</name>
</gene>
<dbReference type="RefSeq" id="WP_116851299.1">
    <property type="nucleotide sequence ID" value="NZ_QTJV01000001.1"/>
</dbReference>
<name>A0A3E1P706_9BACT</name>
<evidence type="ECO:0000313" key="2">
    <source>
        <dbReference type="EMBL" id="RFM35951.1"/>
    </source>
</evidence>